<feature type="compositionally biased region" description="Acidic residues" evidence="4">
    <location>
        <begin position="442"/>
        <end position="458"/>
    </location>
</feature>
<evidence type="ECO:0000256" key="4">
    <source>
        <dbReference type="SAM" id="MobiDB-lite"/>
    </source>
</evidence>
<dbReference type="Gene3D" id="1.10.287.160">
    <property type="entry name" value="HR1 repeat"/>
    <property type="match status" value="2"/>
</dbReference>
<dbReference type="FunFam" id="1.10.287.160:FF:000003">
    <property type="entry name" value="Putative serine/threonine-protein kinase N2"/>
    <property type="match status" value="1"/>
</dbReference>
<feature type="coiled-coil region" evidence="3">
    <location>
        <begin position="645"/>
        <end position="681"/>
    </location>
</feature>
<dbReference type="InterPro" id="IPR037317">
    <property type="entry name" value="PKN1_HR1_2"/>
</dbReference>
<proteinExistence type="predicted"/>
<feature type="region of interest" description="Disordered" evidence="4">
    <location>
        <begin position="693"/>
        <end position="760"/>
    </location>
</feature>
<gene>
    <name evidence="6" type="ORF">E1301_Tti024296</name>
</gene>
<keyword evidence="6" id="KW-0808">Transferase</keyword>
<dbReference type="PANTHER" id="PTHR22427">
    <property type="entry name" value="GH15728P"/>
    <property type="match status" value="1"/>
</dbReference>
<feature type="region of interest" description="Disordered" evidence="4">
    <location>
        <begin position="928"/>
        <end position="951"/>
    </location>
</feature>
<dbReference type="CDD" id="cd11630">
    <property type="entry name" value="HR1_PKN1_2"/>
    <property type="match status" value="1"/>
</dbReference>
<feature type="compositionally biased region" description="Acidic residues" evidence="4">
    <location>
        <begin position="45"/>
        <end position="59"/>
    </location>
</feature>
<comment type="caution">
    <text evidence="6">The sequence shown here is derived from an EMBL/GenBank/DDBJ whole genome shotgun (WGS) entry which is preliminary data.</text>
</comment>
<dbReference type="CDD" id="cd11622">
    <property type="entry name" value="HR1_PKN_1"/>
    <property type="match status" value="1"/>
</dbReference>
<dbReference type="GO" id="GO:0004674">
    <property type="term" value="F:protein serine/threonine kinase activity"/>
    <property type="evidence" value="ECO:0007669"/>
    <property type="project" value="InterPro"/>
</dbReference>
<feature type="compositionally biased region" description="Basic and acidic residues" evidence="4">
    <location>
        <begin position="928"/>
        <end position="939"/>
    </location>
</feature>
<name>A0A5A9NB52_9TELE</name>
<feature type="compositionally biased region" description="Basic and acidic residues" evidence="4">
    <location>
        <begin position="1330"/>
        <end position="1349"/>
    </location>
</feature>
<dbReference type="InterPro" id="IPR037313">
    <property type="entry name" value="PKN_HR1_1"/>
</dbReference>
<feature type="region of interest" description="Disordered" evidence="4">
    <location>
        <begin position="536"/>
        <end position="561"/>
    </location>
</feature>
<evidence type="ECO:0000256" key="1">
    <source>
        <dbReference type="ARBA" id="ARBA00022737"/>
    </source>
</evidence>
<dbReference type="GO" id="GO:0031267">
    <property type="term" value="F:small GTPase binding"/>
    <property type="evidence" value="ECO:0007669"/>
    <property type="project" value="InterPro"/>
</dbReference>
<feature type="compositionally biased region" description="Basic and acidic residues" evidence="4">
    <location>
        <begin position="845"/>
        <end position="854"/>
    </location>
</feature>
<feature type="region of interest" description="Disordered" evidence="4">
    <location>
        <begin position="834"/>
        <end position="880"/>
    </location>
</feature>
<feature type="compositionally biased region" description="Acidic residues" evidence="4">
    <location>
        <begin position="140"/>
        <end position="153"/>
    </location>
</feature>
<feature type="domain" description="REM-1" evidence="5">
    <location>
        <begin position="979"/>
        <end position="1061"/>
    </location>
</feature>
<dbReference type="EMBL" id="SOYY01000021">
    <property type="protein sequence ID" value="KAA0706311.1"/>
    <property type="molecule type" value="Genomic_DNA"/>
</dbReference>
<feature type="domain" description="REM-1" evidence="5">
    <location>
        <begin position="896"/>
        <end position="970"/>
    </location>
</feature>
<evidence type="ECO:0000313" key="7">
    <source>
        <dbReference type="Proteomes" id="UP000324632"/>
    </source>
</evidence>
<dbReference type="PROSITE" id="PS51860">
    <property type="entry name" value="REM_1"/>
    <property type="match status" value="2"/>
</dbReference>
<evidence type="ECO:0000256" key="3">
    <source>
        <dbReference type="SAM" id="Coils"/>
    </source>
</evidence>
<feature type="compositionally biased region" description="Polar residues" evidence="4">
    <location>
        <begin position="940"/>
        <end position="949"/>
    </location>
</feature>
<dbReference type="SMART" id="SM00742">
    <property type="entry name" value="Hr1"/>
    <property type="match status" value="2"/>
</dbReference>
<feature type="compositionally biased region" description="Acidic residues" evidence="4">
    <location>
        <begin position="722"/>
        <end position="734"/>
    </location>
</feature>
<reference evidence="6 7" key="1">
    <citation type="journal article" date="2019" name="Mol. Ecol. Resour.">
        <title>Chromosome-level genome assembly of Triplophysa tibetana, a fish adapted to the harsh high-altitude environment of the Tibetan Plateau.</title>
        <authorList>
            <person name="Yang X."/>
            <person name="Liu H."/>
            <person name="Ma Z."/>
            <person name="Zou Y."/>
            <person name="Zou M."/>
            <person name="Mao Y."/>
            <person name="Li X."/>
            <person name="Wang H."/>
            <person name="Chen T."/>
            <person name="Wang W."/>
            <person name="Yang R."/>
        </authorList>
    </citation>
    <scope>NUCLEOTIDE SEQUENCE [LARGE SCALE GENOMIC DNA]</scope>
    <source>
        <strain evidence="6">TTIB1903HZAU</strain>
        <tissue evidence="6">Muscle</tissue>
    </source>
</reference>
<dbReference type="InterPro" id="IPR011072">
    <property type="entry name" value="HR1_rho-bd"/>
</dbReference>
<feature type="region of interest" description="Disordered" evidence="4">
    <location>
        <begin position="317"/>
        <end position="465"/>
    </location>
</feature>
<dbReference type="PANTHER" id="PTHR22427:SF8">
    <property type="entry name" value="PROLINE-RICH PROTEIN 36"/>
    <property type="match status" value="1"/>
</dbReference>
<dbReference type="GO" id="GO:0007165">
    <property type="term" value="P:signal transduction"/>
    <property type="evidence" value="ECO:0007669"/>
    <property type="project" value="InterPro"/>
</dbReference>
<sequence length="1349" mass="151124">MSSFAAENIIQGFDLLSCTGADPIGSQAPISPCQEKEEAVEKAEEEINEDVDEEEDEEREIDRVQAGSKTVIDNDCKKGVADFVRSDWGKVQSDDRNITNAYEREETSPFNTENSCTSKETSDIFLNEQPFQGPPGIDSYCDEDEDEEDDETEEEHKKTEQDHKQHQDNEFVEKDVEMVCSRMAESGICGNDRDDDDYDEDYGGEEYREEAHLSLDNKGHALDAPSMTKTDAWGHSIPFSDQWVQSAFIVSESNPIDTRSKEPDTPPKSPVEAFLHINTPLIKTSEPPPDVQEETKSAFPVESGILAAPAIGMSQSSTLSGTALAAHSSSETSTPEELQDYDSSSGVESRSDKQQTPVPAMQIDMDQDLGIHLERGDGEEEEAETLPADEVLGEALTAPASVPSSPSSSGDDASDTEGELQINDPDVAVDESAAIPHNLVSLEEDEEVPGQMGEEDGDTPQSANSVASYGFDCFQLQRPLHGRELWEKPGATLPAASAYSDDLLGGPVDLLPISEPTERDAGFDEHYMMCRKTEPTAKEELDPESPMHLSPQHGDDSDGQPPYYSTICDKTDNFLAGETWTTPGNQTTLIHDTSVDNYLAPLPNTRQTRVDESPRVPQTPAKWNAQHQLQLRHIRQRQEQERLFRLRLEGERQRQEQQRALERQRRELLQLQLQQQQQEHRLRRQILQRQLDIQQQRRHKQQPPPLLPSPSSGLCTIYEAMETSEEDEEEDTEIESGGNDDSPPRSIPSDLPMRVANGNLRRPPVEDLDWNTKLDMVQQLIHQALLLTGEDGCPPLLYLPGQGGGVLSPLESGLWPHIISCLNSSTATVASVSSYSPVSHSSSPQDKRSDRWTEEQGMESEDPAESVCSPDETESDHVESDGLSVLEQLGLDQNSDLSDSSVQQRLDEQRERIRREIRKELKIKAGADNLRRATTDKRNVQQVESQLRSSTRRLDSLHAQLQELDAHIVVKGRDDSKDDLRSLGTTDRSSANQDRIKALERQLNIELKVKQGAENMIPIYANGLTKDKKLLQSCQQMLQDSKMKIDIIRMQICKAVQFTEQTDDSHAEEMNIAQSRLSEASQRLDLLRLSLEQRLVDLPEDHPKAYLIKEELVMTSSSAFSSRHSTPYIHNQYNTLSRPSPLTGTLQVRLFGCDGLLEVVPGRSRASPVILPHFSPGDTRPFKLTLTTRNSSFSLKIPNKTTEELSAEVSAVLKLENCVVGQTCWRSVGEQTWDQTFTVELERVMFFNPVIERGPRLQRQRKIFSKQQGKAFLRAKQLNVDMTTWVRLLKNAIPMGSSTHNYTNQHNSHISSAEISVQKIQLDSESPTSETKRDISHTVSEREKTELNM</sequence>
<keyword evidence="2 3" id="KW-0175">Coiled coil</keyword>
<organism evidence="6 7">
    <name type="scientific">Triplophysa tibetana</name>
    <dbReference type="NCBI Taxonomy" id="1572043"/>
    <lineage>
        <taxon>Eukaryota</taxon>
        <taxon>Metazoa</taxon>
        <taxon>Chordata</taxon>
        <taxon>Craniata</taxon>
        <taxon>Vertebrata</taxon>
        <taxon>Euteleostomi</taxon>
        <taxon>Actinopterygii</taxon>
        <taxon>Neopterygii</taxon>
        <taxon>Teleostei</taxon>
        <taxon>Ostariophysi</taxon>
        <taxon>Cypriniformes</taxon>
        <taxon>Nemacheilidae</taxon>
        <taxon>Triplophysa</taxon>
    </lineage>
</organism>
<feature type="region of interest" description="Disordered" evidence="4">
    <location>
        <begin position="45"/>
        <end position="66"/>
    </location>
</feature>
<dbReference type="InterPro" id="IPR036274">
    <property type="entry name" value="HR1_rpt_sf"/>
</dbReference>
<keyword evidence="7" id="KW-1185">Reference proteome</keyword>
<feature type="compositionally biased region" description="Polar residues" evidence="4">
    <location>
        <begin position="1320"/>
        <end position="1329"/>
    </location>
</feature>
<feature type="compositionally biased region" description="Basic and acidic residues" evidence="4">
    <location>
        <begin position="154"/>
        <end position="173"/>
    </location>
</feature>
<feature type="compositionally biased region" description="Polar residues" evidence="4">
    <location>
        <begin position="317"/>
        <end position="348"/>
    </location>
</feature>
<keyword evidence="1" id="KW-0677">Repeat</keyword>
<protein>
    <submittedName>
        <fullName evidence="6">Serine/threonine-protein kinase N2</fullName>
    </submittedName>
</protein>
<evidence type="ECO:0000256" key="2">
    <source>
        <dbReference type="PROSITE-ProRule" id="PRU01207"/>
    </source>
</evidence>
<feature type="compositionally biased region" description="Basic and acidic residues" evidence="4">
    <location>
        <begin position="97"/>
        <end position="107"/>
    </location>
</feature>
<feature type="region of interest" description="Disordered" evidence="4">
    <location>
        <begin position="97"/>
        <end position="173"/>
    </location>
</feature>
<evidence type="ECO:0000313" key="6">
    <source>
        <dbReference type="EMBL" id="KAA0706311.1"/>
    </source>
</evidence>
<keyword evidence="6" id="KW-0418">Kinase</keyword>
<feature type="compositionally biased region" description="Low complexity" evidence="4">
    <location>
        <begin position="834"/>
        <end position="844"/>
    </location>
</feature>
<evidence type="ECO:0000259" key="5">
    <source>
        <dbReference type="PROSITE" id="PS51860"/>
    </source>
</evidence>
<accession>A0A5A9NB52</accession>
<dbReference type="SUPFAM" id="SSF46585">
    <property type="entry name" value="HR1 repeat"/>
    <property type="match status" value="3"/>
</dbReference>
<feature type="region of interest" description="Disordered" evidence="4">
    <location>
        <begin position="1320"/>
        <end position="1349"/>
    </location>
</feature>
<feature type="compositionally biased region" description="Polar residues" evidence="4">
    <location>
        <begin position="108"/>
        <end position="119"/>
    </location>
</feature>
<dbReference type="Pfam" id="PF02185">
    <property type="entry name" value="HR1"/>
    <property type="match status" value="2"/>
</dbReference>
<dbReference type="FunFam" id="1.10.287.160:FF:000002">
    <property type="entry name" value="Putative serine/threonine-protein kinase N2"/>
    <property type="match status" value="1"/>
</dbReference>
<dbReference type="Proteomes" id="UP000324632">
    <property type="component" value="Chromosome 21"/>
</dbReference>
<feature type="compositionally biased region" description="Low complexity" evidence="4">
    <location>
        <begin position="398"/>
        <end position="411"/>
    </location>
</feature>